<evidence type="ECO:0000256" key="1">
    <source>
        <dbReference type="SAM" id="Phobius"/>
    </source>
</evidence>
<dbReference type="Proteomes" id="UP001202674">
    <property type="component" value="Unassembled WGS sequence"/>
</dbReference>
<keyword evidence="1" id="KW-0812">Transmembrane</keyword>
<sequence>MADPNRYTEMVLDGQEYELIRARHGLLSRWSIAQKVRGCSYLLFAGSATVPVMAFLPQSVTETYFTGNPAVTEVAFSALLLLSVACLLVAAVGLGAISAYQSSLEEISESQAWSLVGFEDIFSGFGFVTGLLGITATLVLAGLGHAGIGTLESLAASGVHPYHDEFFLSMTVLTAGGVAFCTGTNIFVVGTFLERLE</sequence>
<evidence type="ECO:0000313" key="3">
    <source>
        <dbReference type="Proteomes" id="UP001202674"/>
    </source>
</evidence>
<feature type="transmembrane region" description="Helical" evidence="1">
    <location>
        <begin position="38"/>
        <end position="56"/>
    </location>
</feature>
<dbReference type="EMBL" id="JAKRVY010000001">
    <property type="protein sequence ID" value="MCL9812145.1"/>
    <property type="molecule type" value="Genomic_DNA"/>
</dbReference>
<feature type="transmembrane region" description="Helical" evidence="1">
    <location>
        <begin position="121"/>
        <end position="146"/>
    </location>
</feature>
<gene>
    <name evidence="2" type="ORF">AArcSt11_00570</name>
</gene>
<keyword evidence="3" id="KW-1185">Reference proteome</keyword>
<organism evidence="2 3">
    <name type="scientific">Natranaeroarchaeum aerophilus</name>
    <dbReference type="NCBI Taxonomy" id="2917711"/>
    <lineage>
        <taxon>Archaea</taxon>
        <taxon>Methanobacteriati</taxon>
        <taxon>Methanobacteriota</taxon>
        <taxon>Stenosarchaea group</taxon>
        <taxon>Halobacteria</taxon>
        <taxon>Halobacteriales</taxon>
        <taxon>Natronoarchaeaceae</taxon>
        <taxon>Natranaeroarchaeum</taxon>
    </lineage>
</organism>
<proteinExistence type="predicted"/>
<reference evidence="2 3" key="1">
    <citation type="journal article" date="2022" name="Syst. Appl. Microbiol.">
        <title>Natronocalculus amylovorans gen. nov., sp. nov., and Natranaeroarchaeum aerophilus sp. nov., dominant culturable amylolytic natronoarchaea from hypersaline soda lakes in southwestern Siberia.</title>
        <authorList>
            <person name="Sorokin D.Y."/>
            <person name="Elcheninov A.G."/>
            <person name="Khizhniak T.V."/>
            <person name="Koenen M."/>
            <person name="Bale N.J."/>
            <person name="Damste J.S.S."/>
            <person name="Kublanov I.V."/>
        </authorList>
    </citation>
    <scope>NUCLEOTIDE SEQUENCE [LARGE SCALE GENOMIC DNA]</scope>
    <source>
        <strain evidence="2 3">AArc-St1-1</strain>
    </source>
</reference>
<accession>A0AAE3FND9</accession>
<dbReference type="RefSeq" id="WP_250593678.1">
    <property type="nucleotide sequence ID" value="NZ_JAKRVY010000001.1"/>
</dbReference>
<keyword evidence="1" id="KW-0472">Membrane</keyword>
<feature type="transmembrane region" description="Helical" evidence="1">
    <location>
        <begin position="76"/>
        <end position="100"/>
    </location>
</feature>
<keyword evidence="1" id="KW-1133">Transmembrane helix</keyword>
<feature type="transmembrane region" description="Helical" evidence="1">
    <location>
        <begin position="166"/>
        <end position="193"/>
    </location>
</feature>
<protein>
    <submittedName>
        <fullName evidence="2">Uncharacterized protein</fullName>
    </submittedName>
</protein>
<comment type="caution">
    <text evidence="2">The sequence shown here is derived from an EMBL/GenBank/DDBJ whole genome shotgun (WGS) entry which is preliminary data.</text>
</comment>
<evidence type="ECO:0000313" key="2">
    <source>
        <dbReference type="EMBL" id="MCL9812145.1"/>
    </source>
</evidence>
<name>A0AAE3FND9_9EURY</name>
<dbReference type="AlphaFoldDB" id="A0AAE3FND9"/>